<feature type="non-terminal residue" evidence="2">
    <location>
        <position position="1"/>
    </location>
</feature>
<evidence type="ECO:0000259" key="1">
    <source>
        <dbReference type="Pfam" id="PF13538"/>
    </source>
</evidence>
<dbReference type="Pfam" id="PF13538">
    <property type="entry name" value="UvrD_C_2"/>
    <property type="match status" value="1"/>
</dbReference>
<keyword evidence="2" id="KW-0067">ATP-binding</keyword>
<sequence length="134" mass="15173">SIKNDEDGTRVGLDFGVGRELEYGIEDMVNLDLAYATTIHKAMGSEYDTVIMPLLKAHTVMLYRNLLYTGITRAKKRVVLIGQKQVLFMAIHRNEIGKRNTLLGERIHLYYKAYARRAGIPVPADLEKELKHAG</sequence>
<dbReference type="RefSeq" id="WP_349117933.1">
    <property type="nucleotide sequence ID" value="NZ_JBBMFM010000013.1"/>
</dbReference>
<dbReference type="Gene3D" id="2.30.30.940">
    <property type="match status" value="1"/>
</dbReference>
<reference evidence="2 3" key="1">
    <citation type="submission" date="2024-03" db="EMBL/GenBank/DDBJ databases">
        <title>Human intestinal bacterial collection.</title>
        <authorList>
            <person name="Pauvert C."/>
            <person name="Hitch T.C.A."/>
            <person name="Clavel T."/>
        </authorList>
    </citation>
    <scope>NUCLEOTIDE SEQUENCE [LARGE SCALE GENOMIC DNA]</scope>
    <source>
        <strain evidence="2 3">CLA-SR-H021</strain>
    </source>
</reference>
<keyword evidence="2" id="KW-0547">Nucleotide-binding</keyword>
<protein>
    <submittedName>
        <fullName evidence="2">ATP-binding domain-containing protein</fullName>
    </submittedName>
</protein>
<dbReference type="GO" id="GO:0005524">
    <property type="term" value="F:ATP binding"/>
    <property type="evidence" value="ECO:0007669"/>
    <property type="project" value="UniProtKB-KW"/>
</dbReference>
<gene>
    <name evidence="2" type="ORF">WMQ36_05780</name>
</gene>
<evidence type="ECO:0000313" key="2">
    <source>
        <dbReference type="EMBL" id="MEQ2424478.1"/>
    </source>
</evidence>
<dbReference type="InterPro" id="IPR027417">
    <property type="entry name" value="P-loop_NTPase"/>
</dbReference>
<comment type="caution">
    <text evidence="2">The sequence shown here is derived from an EMBL/GenBank/DDBJ whole genome shotgun (WGS) entry which is preliminary data.</text>
</comment>
<dbReference type="CDD" id="cd18809">
    <property type="entry name" value="SF1_C_RecD"/>
    <property type="match status" value="1"/>
</dbReference>
<dbReference type="InterPro" id="IPR027785">
    <property type="entry name" value="UvrD-like_helicase_C"/>
</dbReference>
<keyword evidence="3" id="KW-1185">Reference proteome</keyword>
<dbReference type="SUPFAM" id="SSF52540">
    <property type="entry name" value="P-loop containing nucleoside triphosphate hydrolases"/>
    <property type="match status" value="1"/>
</dbReference>
<organism evidence="2 3">
    <name type="scientific">Enterocloster hominis</name>
    <name type="common">ex Hitch et al. 2024</name>
    <dbReference type="NCBI Taxonomy" id="1917870"/>
    <lineage>
        <taxon>Bacteria</taxon>
        <taxon>Bacillati</taxon>
        <taxon>Bacillota</taxon>
        <taxon>Clostridia</taxon>
        <taxon>Lachnospirales</taxon>
        <taxon>Lachnospiraceae</taxon>
        <taxon>Enterocloster</taxon>
    </lineage>
</organism>
<name>A0ABV1D2A5_9FIRM</name>
<proteinExistence type="predicted"/>
<feature type="domain" description="UvrD-like helicase C-terminal" evidence="1">
    <location>
        <begin position="33"/>
        <end position="81"/>
    </location>
</feature>
<dbReference type="EMBL" id="JBBMFM010000013">
    <property type="protein sequence ID" value="MEQ2424478.1"/>
    <property type="molecule type" value="Genomic_DNA"/>
</dbReference>
<accession>A0ABV1D2A5</accession>
<evidence type="ECO:0000313" key="3">
    <source>
        <dbReference type="Proteomes" id="UP001454086"/>
    </source>
</evidence>
<dbReference type="Proteomes" id="UP001454086">
    <property type="component" value="Unassembled WGS sequence"/>
</dbReference>
<dbReference type="Gene3D" id="3.40.50.300">
    <property type="entry name" value="P-loop containing nucleotide triphosphate hydrolases"/>
    <property type="match status" value="1"/>
</dbReference>